<dbReference type="Proteomes" id="UP000216024">
    <property type="component" value="Unassembled WGS sequence"/>
</dbReference>
<feature type="coiled-coil region" evidence="10">
    <location>
        <begin position="570"/>
        <end position="608"/>
    </location>
</feature>
<dbReference type="GO" id="GO:0005886">
    <property type="term" value="C:plasma membrane"/>
    <property type="evidence" value="ECO:0007669"/>
    <property type="project" value="UniProtKB-SubCell"/>
</dbReference>
<proteinExistence type="inferred from homology"/>
<dbReference type="AlphaFoldDB" id="A0A267MAK0"/>
<dbReference type="SUPFAM" id="SSF58104">
    <property type="entry name" value="Methyl-accepting chemotaxis protein (MCP) signaling domain"/>
    <property type="match status" value="1"/>
</dbReference>
<dbReference type="OrthoDB" id="1062at2"/>
<keyword evidence="2" id="KW-1003">Cell membrane</keyword>
<dbReference type="InterPro" id="IPR033479">
    <property type="entry name" value="dCache_1"/>
</dbReference>
<dbReference type="Pfam" id="PF00672">
    <property type="entry name" value="HAMP"/>
    <property type="match status" value="1"/>
</dbReference>
<comment type="similarity">
    <text evidence="8">Belongs to the methyl-accepting chemotaxis (MCP) protein family.</text>
</comment>
<reference evidence="14 15" key="1">
    <citation type="submission" date="2017-06" db="EMBL/GenBank/DDBJ databases">
        <title>Draft genome sequence of anaerobic fermentative bacterium Anaeromicrobium sediminis DY2726D isolated from West Pacific Ocean sediments.</title>
        <authorList>
            <person name="Zeng X."/>
        </authorList>
    </citation>
    <scope>NUCLEOTIDE SEQUENCE [LARGE SCALE GENOMIC DNA]</scope>
    <source>
        <strain evidence="14 15">DY2726D</strain>
    </source>
</reference>
<keyword evidence="15" id="KW-1185">Reference proteome</keyword>
<dbReference type="CDD" id="cd12912">
    <property type="entry name" value="PDC2_MCP_like"/>
    <property type="match status" value="1"/>
</dbReference>
<dbReference type="InterPro" id="IPR003660">
    <property type="entry name" value="HAMP_dom"/>
</dbReference>
<evidence type="ECO:0000256" key="2">
    <source>
        <dbReference type="ARBA" id="ARBA00022475"/>
    </source>
</evidence>
<dbReference type="InterPro" id="IPR029151">
    <property type="entry name" value="Sensor-like_sf"/>
</dbReference>
<dbReference type="Gene3D" id="1.10.287.950">
    <property type="entry name" value="Methyl-accepting chemotaxis protein"/>
    <property type="match status" value="1"/>
</dbReference>
<dbReference type="Gene3D" id="3.30.450.20">
    <property type="entry name" value="PAS domain"/>
    <property type="match status" value="1"/>
</dbReference>
<evidence type="ECO:0000256" key="4">
    <source>
        <dbReference type="ARBA" id="ARBA00022692"/>
    </source>
</evidence>
<evidence type="ECO:0000259" key="13">
    <source>
        <dbReference type="PROSITE" id="PS50885"/>
    </source>
</evidence>
<evidence type="ECO:0000256" key="10">
    <source>
        <dbReference type="SAM" id="Coils"/>
    </source>
</evidence>
<gene>
    <name evidence="14" type="ORF">CCE28_21470</name>
</gene>
<dbReference type="PROSITE" id="PS50885">
    <property type="entry name" value="HAMP"/>
    <property type="match status" value="1"/>
</dbReference>
<evidence type="ECO:0000313" key="15">
    <source>
        <dbReference type="Proteomes" id="UP000216024"/>
    </source>
</evidence>
<evidence type="ECO:0000256" key="8">
    <source>
        <dbReference type="ARBA" id="ARBA00029447"/>
    </source>
</evidence>
<dbReference type="SUPFAM" id="SSF103190">
    <property type="entry name" value="Sensory domain-like"/>
    <property type="match status" value="1"/>
</dbReference>
<dbReference type="PROSITE" id="PS50111">
    <property type="entry name" value="CHEMOTAXIS_TRANSDUC_2"/>
    <property type="match status" value="1"/>
</dbReference>
<evidence type="ECO:0000256" key="11">
    <source>
        <dbReference type="SAM" id="Phobius"/>
    </source>
</evidence>
<dbReference type="CDD" id="cd18773">
    <property type="entry name" value="PDC1_HK_sensor"/>
    <property type="match status" value="1"/>
</dbReference>
<dbReference type="Gene3D" id="6.10.340.10">
    <property type="match status" value="1"/>
</dbReference>
<dbReference type="Pfam" id="PF02743">
    <property type="entry name" value="dCache_1"/>
    <property type="match status" value="1"/>
</dbReference>
<feature type="transmembrane region" description="Helical" evidence="11">
    <location>
        <begin position="315"/>
        <end position="332"/>
    </location>
</feature>
<name>A0A267MAK0_9FIRM</name>
<feature type="transmembrane region" description="Helical" evidence="11">
    <location>
        <begin position="6"/>
        <end position="28"/>
    </location>
</feature>
<feature type="domain" description="HAMP" evidence="13">
    <location>
        <begin position="334"/>
        <end position="386"/>
    </location>
</feature>
<organism evidence="14 15">
    <name type="scientific">Anaeromicrobium sediminis</name>
    <dbReference type="NCBI Taxonomy" id="1478221"/>
    <lineage>
        <taxon>Bacteria</taxon>
        <taxon>Bacillati</taxon>
        <taxon>Bacillota</taxon>
        <taxon>Clostridia</taxon>
        <taxon>Peptostreptococcales</taxon>
        <taxon>Thermotaleaceae</taxon>
        <taxon>Anaeromicrobium</taxon>
    </lineage>
</organism>
<dbReference type="GO" id="GO:0006935">
    <property type="term" value="P:chemotaxis"/>
    <property type="evidence" value="ECO:0007669"/>
    <property type="project" value="UniProtKB-KW"/>
</dbReference>
<dbReference type="RefSeq" id="WP_095136254.1">
    <property type="nucleotide sequence ID" value="NZ_NIBG01000042.1"/>
</dbReference>
<keyword evidence="7 9" id="KW-0807">Transducer</keyword>
<evidence type="ECO:0000256" key="5">
    <source>
        <dbReference type="ARBA" id="ARBA00022989"/>
    </source>
</evidence>
<evidence type="ECO:0000313" key="14">
    <source>
        <dbReference type="EMBL" id="PAB55938.1"/>
    </source>
</evidence>
<evidence type="ECO:0000256" key="6">
    <source>
        <dbReference type="ARBA" id="ARBA00023136"/>
    </source>
</evidence>
<evidence type="ECO:0000256" key="7">
    <source>
        <dbReference type="ARBA" id="ARBA00023224"/>
    </source>
</evidence>
<accession>A0A267MAK0</accession>
<evidence type="ECO:0000256" key="9">
    <source>
        <dbReference type="PROSITE-ProRule" id="PRU00284"/>
    </source>
</evidence>
<dbReference type="SMART" id="SM00283">
    <property type="entry name" value="MA"/>
    <property type="match status" value="1"/>
</dbReference>
<dbReference type="InterPro" id="IPR004089">
    <property type="entry name" value="MCPsignal_dom"/>
</dbReference>
<evidence type="ECO:0008006" key="16">
    <source>
        <dbReference type="Google" id="ProtNLM"/>
    </source>
</evidence>
<comment type="subcellular location">
    <subcellularLocation>
        <location evidence="1">Cell membrane</location>
        <topology evidence="1">Multi-pass membrane protein</topology>
    </subcellularLocation>
</comment>
<dbReference type="GO" id="GO:0007165">
    <property type="term" value="P:signal transduction"/>
    <property type="evidence" value="ECO:0007669"/>
    <property type="project" value="UniProtKB-KW"/>
</dbReference>
<dbReference type="PANTHER" id="PTHR32089">
    <property type="entry name" value="METHYL-ACCEPTING CHEMOTAXIS PROTEIN MCPB"/>
    <property type="match status" value="1"/>
</dbReference>
<dbReference type="SMART" id="SM00304">
    <property type="entry name" value="HAMP"/>
    <property type="match status" value="1"/>
</dbReference>
<feature type="domain" description="Methyl-accepting transducer" evidence="12">
    <location>
        <begin position="405"/>
        <end position="655"/>
    </location>
</feature>
<evidence type="ECO:0000259" key="12">
    <source>
        <dbReference type="PROSITE" id="PS50111"/>
    </source>
</evidence>
<keyword evidence="3" id="KW-0145">Chemotaxis</keyword>
<dbReference type="PANTHER" id="PTHR32089:SF112">
    <property type="entry name" value="LYSOZYME-LIKE PROTEIN-RELATED"/>
    <property type="match status" value="1"/>
</dbReference>
<sequence length="691" mass="77053">MKKLRTQLTIIMILIAIGPLIVSNLISLKIIDNKYDMEIESKHINMADSICKNVEEFLHKSYLITEQLANNNDIRSFIGEEQTEVIKENIKRNEYFELIYIQDVNGDQTARTSGNLGNRASRWWFKQMMEDKKPFLSKSYISIANGNAVSSVFFPVYEKEELKGILGTDVNLKTFQELVEKFNIGQGSYIYIVDSQGQLVAHPDKTLVEEQYNYITLKRSDYEKDGSGNKLKDSNGKFKYKEKDIKVSDKLLEITKEALSGKKGFVQYENIEGEQVVSAYTPIKVPGNSKDWAVITVQEKKEALYFLNGVEKMNFLVLGIVALVMIGLSYVLSNSITRPITILSNNFEKASQGDLSVVSNYKNNNEIGKLSDSFNKMINNTRGVVTNIKDSSQVVDSSSESLITAIKETEIANGEIASAVMEVASGANDQSMDAQKGVEIVFELDKEINLMNDHVTESKDSSEKIFEANIKSIDSFNTLEDKVKKVNNTHYEVVQVVKNLNEKANIIENILETITNISQQTNLLALNAAIEAARAGEVGRGFAVVADEIRNLANDTATSSSDVANIVYSIKEEVNKAVEAIDKNEQVMEEQNAALKEAMSNFDNINNEINIIVDKVEHINTSVIKVMDIKKEVSSVVEHISAVCEETSASTEEVSASIEEQNATITEITNMSSALKNTINELEKAIVTFKV</sequence>
<keyword evidence="10" id="KW-0175">Coiled coil</keyword>
<keyword evidence="4 11" id="KW-0812">Transmembrane</keyword>
<evidence type="ECO:0000256" key="1">
    <source>
        <dbReference type="ARBA" id="ARBA00004651"/>
    </source>
</evidence>
<protein>
    <recommendedName>
        <fullName evidence="16">Chemotaxis protein</fullName>
    </recommendedName>
</protein>
<comment type="caution">
    <text evidence="14">The sequence shown here is derived from an EMBL/GenBank/DDBJ whole genome shotgun (WGS) entry which is preliminary data.</text>
</comment>
<dbReference type="CDD" id="cd06225">
    <property type="entry name" value="HAMP"/>
    <property type="match status" value="1"/>
</dbReference>
<dbReference type="EMBL" id="NIBG01000042">
    <property type="protein sequence ID" value="PAB55938.1"/>
    <property type="molecule type" value="Genomic_DNA"/>
</dbReference>
<dbReference type="Pfam" id="PF00015">
    <property type="entry name" value="MCPsignal"/>
    <property type="match status" value="1"/>
</dbReference>
<keyword evidence="6 11" id="KW-0472">Membrane</keyword>
<keyword evidence="5 11" id="KW-1133">Transmembrane helix</keyword>
<evidence type="ECO:0000256" key="3">
    <source>
        <dbReference type="ARBA" id="ARBA00022500"/>
    </source>
</evidence>